<organism evidence="1 2">
    <name type="scientific">Metabacillus endolithicus</name>
    <dbReference type="NCBI Taxonomy" id="1535204"/>
    <lineage>
        <taxon>Bacteria</taxon>
        <taxon>Bacillati</taxon>
        <taxon>Bacillota</taxon>
        <taxon>Bacilli</taxon>
        <taxon>Bacillales</taxon>
        <taxon>Bacillaceae</taxon>
        <taxon>Metabacillus</taxon>
    </lineage>
</organism>
<comment type="caution">
    <text evidence="1">The sequence shown here is derived from an EMBL/GenBank/DDBJ whole genome shotgun (WGS) entry which is preliminary data.</text>
</comment>
<reference evidence="2" key="1">
    <citation type="journal article" date="2019" name="Int. J. Syst. Evol. Microbiol.">
        <title>The Global Catalogue of Microorganisms (GCM) 10K type strain sequencing project: providing services to taxonomists for standard genome sequencing and annotation.</title>
        <authorList>
            <consortium name="The Broad Institute Genomics Platform"/>
            <consortium name="The Broad Institute Genome Sequencing Center for Infectious Disease"/>
            <person name="Wu L."/>
            <person name="Ma J."/>
        </authorList>
    </citation>
    <scope>NUCLEOTIDE SEQUENCE [LARGE SCALE GENOMIC DNA]</scope>
    <source>
        <strain evidence="2">CGMCC 1.15474</strain>
    </source>
</reference>
<name>A0ABW5C5T2_9BACI</name>
<evidence type="ECO:0000313" key="1">
    <source>
        <dbReference type="EMBL" id="MFD2216559.1"/>
    </source>
</evidence>
<proteinExistence type="predicted"/>
<evidence type="ECO:0000313" key="2">
    <source>
        <dbReference type="Proteomes" id="UP001597318"/>
    </source>
</evidence>
<sequence>MEKLLVLLMLLPLWLVVLFQPSLDRLEESREKVIQVALQRGIDKASLEGYFTEDIIDEMKDIVKKVGYEEDDIELELTTTPVLRGNYIHGKIKVPNEYQHLLIKNLLERDTSNEEEMYHVHIASRMSEFVN</sequence>
<dbReference type="Proteomes" id="UP001597318">
    <property type="component" value="Unassembled WGS sequence"/>
</dbReference>
<gene>
    <name evidence="1" type="ORF">ACFSKK_23055</name>
</gene>
<dbReference type="EMBL" id="JBHUIK010000007">
    <property type="protein sequence ID" value="MFD2216559.1"/>
    <property type="molecule type" value="Genomic_DNA"/>
</dbReference>
<accession>A0ABW5C5T2</accession>
<protein>
    <submittedName>
        <fullName evidence="1">Uncharacterized protein</fullName>
    </submittedName>
</protein>
<dbReference type="RefSeq" id="WP_247347452.1">
    <property type="nucleotide sequence ID" value="NZ_CP095551.1"/>
</dbReference>
<keyword evidence="2" id="KW-1185">Reference proteome</keyword>